<accession>A0A9D0ZQ12</accession>
<name>A0A9D0ZQ12_9FIRM</name>
<reference evidence="1" key="2">
    <citation type="journal article" date="2021" name="PeerJ">
        <title>Extensive microbial diversity within the chicken gut microbiome revealed by metagenomics and culture.</title>
        <authorList>
            <person name="Gilroy R."/>
            <person name="Ravi A."/>
            <person name="Getino M."/>
            <person name="Pursley I."/>
            <person name="Horton D.L."/>
            <person name="Alikhan N.F."/>
            <person name="Baker D."/>
            <person name="Gharbi K."/>
            <person name="Hall N."/>
            <person name="Watson M."/>
            <person name="Adriaenssens E.M."/>
            <person name="Foster-Nyarko E."/>
            <person name="Jarju S."/>
            <person name="Secka A."/>
            <person name="Antonio M."/>
            <person name="Oren A."/>
            <person name="Chaudhuri R.R."/>
            <person name="La Ragione R."/>
            <person name="Hildebrand F."/>
            <person name="Pallen M.J."/>
        </authorList>
    </citation>
    <scope>NUCLEOTIDE SEQUENCE</scope>
    <source>
        <strain evidence="1">ChiSjej6B24-2974</strain>
    </source>
</reference>
<sequence>MELEKLAAQYYAAEEGGGALYAAAERLRATLPETVRAALERTGDFHDYGLAELSLRGEALILRLRCFGRCAPKPYRVRLRFDGVEYLRLHGDFSAAGGDGLIQGRRGHPPAQVLALWMGVENGAYEALVLLDNGRWFCLRARNARCIWEKEANA</sequence>
<dbReference type="EMBL" id="DVFZ01000095">
    <property type="protein sequence ID" value="HIQ83354.1"/>
    <property type="molecule type" value="Genomic_DNA"/>
</dbReference>
<protein>
    <submittedName>
        <fullName evidence="1">Uncharacterized protein</fullName>
    </submittedName>
</protein>
<proteinExistence type="predicted"/>
<gene>
    <name evidence="1" type="ORF">IAA52_09680</name>
</gene>
<reference evidence="1" key="1">
    <citation type="submission" date="2020-10" db="EMBL/GenBank/DDBJ databases">
        <authorList>
            <person name="Gilroy R."/>
        </authorList>
    </citation>
    <scope>NUCLEOTIDE SEQUENCE</scope>
    <source>
        <strain evidence="1">ChiSjej6B24-2974</strain>
    </source>
</reference>
<comment type="caution">
    <text evidence="1">The sequence shown here is derived from an EMBL/GenBank/DDBJ whole genome shotgun (WGS) entry which is preliminary data.</text>
</comment>
<dbReference type="AlphaFoldDB" id="A0A9D0ZQ12"/>
<evidence type="ECO:0000313" key="2">
    <source>
        <dbReference type="Proteomes" id="UP000824260"/>
    </source>
</evidence>
<dbReference type="Proteomes" id="UP000824260">
    <property type="component" value="Unassembled WGS sequence"/>
</dbReference>
<organism evidence="1 2">
    <name type="scientific">Candidatus Pullichristensenella stercorigallinarum</name>
    <dbReference type="NCBI Taxonomy" id="2840909"/>
    <lineage>
        <taxon>Bacteria</taxon>
        <taxon>Bacillati</taxon>
        <taxon>Bacillota</taxon>
        <taxon>Clostridia</taxon>
        <taxon>Candidatus Pullichristensenella</taxon>
    </lineage>
</organism>
<evidence type="ECO:0000313" key="1">
    <source>
        <dbReference type="EMBL" id="HIQ83354.1"/>
    </source>
</evidence>